<keyword evidence="2" id="KW-1185">Reference proteome</keyword>
<dbReference type="Proteomes" id="UP000245383">
    <property type="component" value="Unassembled WGS sequence"/>
</dbReference>
<dbReference type="AlphaFoldDB" id="A0A2T9YJH0"/>
<dbReference type="Gene3D" id="2.60.450.20">
    <property type="match status" value="1"/>
</dbReference>
<evidence type="ECO:0008006" key="3">
    <source>
        <dbReference type="Google" id="ProtNLM"/>
    </source>
</evidence>
<comment type="caution">
    <text evidence="1">The sequence shown here is derived from an EMBL/GenBank/DDBJ whole genome shotgun (WGS) entry which is preliminary data.</text>
</comment>
<name>A0A2T9YJH0_9FUNG</name>
<dbReference type="InterPro" id="IPR047002">
    <property type="entry name" value="Tcp10_C_sf"/>
</dbReference>
<proteinExistence type="predicted"/>
<accession>A0A2T9YJH0</accession>
<protein>
    <recommendedName>
        <fullName evidence="3">Centromere protein J C-terminal domain-containing protein</fullName>
    </recommendedName>
</protein>
<organism evidence="1 2">
    <name type="scientific">Smittium simulii</name>
    <dbReference type="NCBI Taxonomy" id="133385"/>
    <lineage>
        <taxon>Eukaryota</taxon>
        <taxon>Fungi</taxon>
        <taxon>Fungi incertae sedis</taxon>
        <taxon>Zoopagomycota</taxon>
        <taxon>Kickxellomycotina</taxon>
        <taxon>Harpellomycetes</taxon>
        <taxon>Harpellales</taxon>
        <taxon>Legeriomycetaceae</taxon>
        <taxon>Smittium</taxon>
    </lineage>
</organism>
<gene>
    <name evidence="1" type="ORF">BB561_003786</name>
</gene>
<sequence length="357" mass="41375">MNSFDKSSFKHRTINQNILKDFEPPESLLELYNTEFTSSNRYNTSGNTRSKSNEKINVFKEYSTLNAPYKVDSILEAKSRESKYQNDKNKDPAIDIKAADPSATITKILWEARENLFKKKNNERKLRTTTPNTKLSPNLDYLQSKTHVLGPALNNLYKHSNTPYTDTVYTSMLYVEEDWSPNKNLQGLLDRKQQNHKTDQINCYNFDSQKTKNLSYNPNNHRGEKRSLDHIRYKIINKMGELGFDDNSYEEKSLPGGKTQFILDNMVIFNGYNDGNIKVSKPDSQDYDVYFLNGDQLKYDSIKDKKTYIYKESGIVKNIEKNGTVSYLFPDGREYIEHFDGSTEIINLDGSTEIQLI</sequence>
<evidence type="ECO:0000313" key="2">
    <source>
        <dbReference type="Proteomes" id="UP000245383"/>
    </source>
</evidence>
<evidence type="ECO:0000313" key="1">
    <source>
        <dbReference type="EMBL" id="PVU92477.1"/>
    </source>
</evidence>
<reference evidence="1 2" key="1">
    <citation type="journal article" date="2018" name="MBio">
        <title>Comparative Genomics Reveals the Core Gene Toolbox for the Fungus-Insect Symbiosis.</title>
        <authorList>
            <person name="Wang Y."/>
            <person name="Stata M."/>
            <person name="Wang W."/>
            <person name="Stajich J.E."/>
            <person name="White M.M."/>
            <person name="Moncalvo J.M."/>
        </authorList>
    </citation>
    <scope>NUCLEOTIDE SEQUENCE [LARGE SCALE GENOMIC DNA]</scope>
    <source>
        <strain evidence="1 2">SWE-8-4</strain>
    </source>
</reference>
<dbReference type="EMBL" id="MBFR01000160">
    <property type="protein sequence ID" value="PVU92477.1"/>
    <property type="molecule type" value="Genomic_DNA"/>
</dbReference>